<dbReference type="Proteomes" id="UP000195521">
    <property type="component" value="Unassembled WGS sequence"/>
</dbReference>
<keyword evidence="2" id="KW-0143">Chaperone</keyword>
<dbReference type="InterPro" id="IPR012945">
    <property type="entry name" value="Tubulin-bd_cofactor_C_dom"/>
</dbReference>
<evidence type="ECO:0000259" key="4">
    <source>
        <dbReference type="PROSITE" id="PS51329"/>
    </source>
</evidence>
<proteinExistence type="inferred from homology"/>
<dbReference type="PROSITE" id="PS51329">
    <property type="entry name" value="C_CAP_COFACTOR_C"/>
    <property type="match status" value="1"/>
</dbReference>
<evidence type="ECO:0000256" key="2">
    <source>
        <dbReference type="ARBA" id="ARBA00023186"/>
    </source>
</evidence>
<evidence type="ECO:0000256" key="3">
    <source>
        <dbReference type="SAM" id="Coils"/>
    </source>
</evidence>
<dbReference type="GO" id="GO:0007021">
    <property type="term" value="P:tubulin complex assembly"/>
    <property type="evidence" value="ECO:0007669"/>
    <property type="project" value="TreeGrafter"/>
</dbReference>
<accession>A0A1Y1JE90</accession>
<name>A0A1Y1JE90_PLAGO</name>
<dbReference type="Pfam" id="PF07986">
    <property type="entry name" value="TBCC"/>
    <property type="match status" value="1"/>
</dbReference>
<feature type="domain" description="C-CAP/cofactor C-like" evidence="4">
    <location>
        <begin position="128"/>
        <end position="285"/>
    </location>
</feature>
<evidence type="ECO:0000313" key="6">
    <source>
        <dbReference type="Proteomes" id="UP000195521"/>
    </source>
</evidence>
<dbReference type="Gene3D" id="2.160.20.70">
    <property type="match status" value="1"/>
</dbReference>
<dbReference type="InterPro" id="IPR027684">
    <property type="entry name" value="TBCC"/>
</dbReference>
<dbReference type="PANTHER" id="PTHR15139">
    <property type="entry name" value="TUBULIN FOLDING COFACTOR C"/>
    <property type="match status" value="1"/>
</dbReference>
<dbReference type="InterPro" id="IPR006599">
    <property type="entry name" value="CARP_motif"/>
</dbReference>
<dbReference type="GO" id="GO:0007023">
    <property type="term" value="P:post-chaperonin tubulin folding pathway"/>
    <property type="evidence" value="ECO:0007669"/>
    <property type="project" value="InterPro"/>
</dbReference>
<organism evidence="5 6">
    <name type="scientific">Plasmodium gonderi</name>
    <dbReference type="NCBI Taxonomy" id="77519"/>
    <lineage>
        <taxon>Eukaryota</taxon>
        <taxon>Sar</taxon>
        <taxon>Alveolata</taxon>
        <taxon>Apicomplexa</taxon>
        <taxon>Aconoidasida</taxon>
        <taxon>Haemosporida</taxon>
        <taxon>Plasmodiidae</taxon>
        <taxon>Plasmodium</taxon>
        <taxon>Plasmodium (Plasmodium)</taxon>
    </lineage>
</organism>
<dbReference type="InterPro" id="IPR017901">
    <property type="entry name" value="C-CAP_CF_C-like"/>
</dbReference>
<dbReference type="EMBL" id="BDQF01000009">
    <property type="protein sequence ID" value="GAW80580.1"/>
    <property type="molecule type" value="Genomic_DNA"/>
</dbReference>
<keyword evidence="3" id="KW-0175">Coiled coil</keyword>
<dbReference type="GeneID" id="39747295"/>
<dbReference type="AlphaFoldDB" id="A0A1Y1JE90"/>
<dbReference type="SMART" id="SM00673">
    <property type="entry name" value="CARP"/>
    <property type="match status" value="2"/>
</dbReference>
<reference evidence="6" key="1">
    <citation type="submission" date="2017-04" db="EMBL/GenBank/DDBJ databases">
        <title>Plasmodium gonderi genome.</title>
        <authorList>
            <person name="Arisue N."/>
            <person name="Honma H."/>
            <person name="Kawai S."/>
            <person name="Tougan T."/>
            <person name="Tanabe K."/>
            <person name="Horii T."/>
        </authorList>
    </citation>
    <scope>NUCLEOTIDE SEQUENCE [LARGE SCALE GENOMIC DNA]</scope>
    <source>
        <strain evidence="6">ATCC 30045</strain>
    </source>
</reference>
<protein>
    <recommendedName>
        <fullName evidence="4">C-CAP/cofactor C-like domain-containing protein</fullName>
    </recommendedName>
</protein>
<dbReference type="RefSeq" id="XP_028543169.1">
    <property type="nucleotide sequence ID" value="XM_028687368.1"/>
</dbReference>
<evidence type="ECO:0000256" key="1">
    <source>
        <dbReference type="ARBA" id="ARBA00008848"/>
    </source>
</evidence>
<sequence length="339" mass="39779">MDEDFEKNGSHNYEEILHKNVKDIENKVQQLKNTTLPDDNALKDVNVLFDRTVQLKDKFSTVYFQYIKHSSVVIYEKKLKELIKEIESLKHMLIQNKNKKVLGVFNDICGDNFLIPENDSIENENENENESKELTDDWVDLNQHKLFFQNLQNERIIRGHDETECSSLILDNLVNCEVIILDVLSSVLIRRIKNCTIWVAVVESSILIYNCLGCNILSNSKQIRIHDTSETNFYINTMSSPIIENSNQLTFFQYNLNYDGLSELLKKNNINKNSNNWMEILDFNWQDTQEQSPNFSISKETQVYYIKLQKIYHIQNDQGQTVNGKYVIENFPVFLKKVD</sequence>
<dbReference type="InterPro" id="IPR016098">
    <property type="entry name" value="CAP/MinC_C"/>
</dbReference>
<comment type="caution">
    <text evidence="5">The sequence shown here is derived from an EMBL/GenBank/DDBJ whole genome shotgun (WGS) entry which is preliminary data.</text>
</comment>
<keyword evidence="6" id="KW-1185">Reference proteome</keyword>
<feature type="coiled-coil region" evidence="3">
    <location>
        <begin position="72"/>
        <end position="99"/>
    </location>
</feature>
<dbReference type="PANTHER" id="PTHR15139:SF0">
    <property type="entry name" value="TUBULIN-SPECIFIC CHAPERONE C"/>
    <property type="match status" value="1"/>
</dbReference>
<comment type="similarity">
    <text evidence="1">Belongs to the TBCC family.</text>
</comment>
<evidence type="ECO:0000313" key="5">
    <source>
        <dbReference type="EMBL" id="GAW80580.1"/>
    </source>
</evidence>
<dbReference type="GO" id="GO:0005737">
    <property type="term" value="C:cytoplasm"/>
    <property type="evidence" value="ECO:0007669"/>
    <property type="project" value="TreeGrafter"/>
</dbReference>
<gene>
    <name evidence="5" type="ORF">PGO_081460</name>
</gene>
<dbReference type="OMA" id="WQNTQEK"/>
<dbReference type="OrthoDB" id="194775at2759"/>